<reference evidence="2 3" key="1">
    <citation type="journal article" date="2015" name="Proc. Natl. Acad. Sci. U.S.A.">
        <title>The resurrection genome of Boea hygrometrica: A blueprint for survival of dehydration.</title>
        <authorList>
            <person name="Xiao L."/>
            <person name="Yang G."/>
            <person name="Zhang L."/>
            <person name="Yang X."/>
            <person name="Zhao S."/>
            <person name="Ji Z."/>
            <person name="Zhou Q."/>
            <person name="Hu M."/>
            <person name="Wang Y."/>
            <person name="Chen M."/>
            <person name="Xu Y."/>
            <person name="Jin H."/>
            <person name="Xiao X."/>
            <person name="Hu G."/>
            <person name="Bao F."/>
            <person name="Hu Y."/>
            <person name="Wan P."/>
            <person name="Li L."/>
            <person name="Deng X."/>
            <person name="Kuang T."/>
            <person name="Xiang C."/>
            <person name="Zhu J.K."/>
            <person name="Oliver M.J."/>
            <person name="He Y."/>
        </authorList>
    </citation>
    <scope>NUCLEOTIDE SEQUENCE [LARGE SCALE GENOMIC DNA]</scope>
    <source>
        <strain evidence="3">cv. XS01</strain>
    </source>
</reference>
<proteinExistence type="predicted"/>
<sequence length="255" mass="29090">MIVALTAKNKLGFIDHSIDHPRPEDLLYGSWIRCNNMVISWILNSVTRDIADSLMYMQTAEEIWTDLYDRFHESNAPRIYQIKKLLSGLQQGSMDVSAYYTRLRTLWDELRDYQPTSACTCGSMREWVNYQNQECIMHFLMGLNESYAQVCAQVLMIEPLPVIAKVFALVIQEERQRSIHYGAPKTGVDHSVILNNVNLLTTAATAPLRTSQGGKGGRGDRVVCSHCHFRNHTVDKCYKLHGYPPGHPKCNDQII</sequence>
<dbReference type="EMBL" id="KQ991375">
    <property type="protein sequence ID" value="KZV52009.1"/>
    <property type="molecule type" value="Genomic_DNA"/>
</dbReference>
<protein>
    <recommendedName>
        <fullName evidence="1">Retrotransposon gag domain-containing protein</fullName>
    </recommendedName>
</protein>
<dbReference type="PANTHER" id="PTHR37610">
    <property type="entry name" value="CCHC-TYPE DOMAIN-CONTAINING PROTEIN"/>
    <property type="match status" value="1"/>
</dbReference>
<evidence type="ECO:0000313" key="3">
    <source>
        <dbReference type="Proteomes" id="UP000250235"/>
    </source>
</evidence>
<dbReference type="OrthoDB" id="5544992at2759"/>
<accession>A0A2Z7D5F6</accession>
<gene>
    <name evidence="2" type="ORF">F511_43798</name>
</gene>
<evidence type="ECO:0000259" key="1">
    <source>
        <dbReference type="Pfam" id="PF03732"/>
    </source>
</evidence>
<dbReference type="InterPro" id="IPR005162">
    <property type="entry name" value="Retrotrans_gag_dom"/>
</dbReference>
<evidence type="ECO:0000313" key="2">
    <source>
        <dbReference type="EMBL" id="KZV52009.1"/>
    </source>
</evidence>
<dbReference type="Proteomes" id="UP000250235">
    <property type="component" value="Unassembled WGS sequence"/>
</dbReference>
<name>A0A2Z7D5F6_9LAMI</name>
<dbReference type="AlphaFoldDB" id="A0A2Z7D5F6"/>
<dbReference type="PANTHER" id="PTHR37610:SF97">
    <property type="entry name" value="RETROTRANSPOSON GAG DOMAIN-CONTAINING PROTEIN"/>
    <property type="match status" value="1"/>
</dbReference>
<organism evidence="2 3">
    <name type="scientific">Dorcoceras hygrometricum</name>
    <dbReference type="NCBI Taxonomy" id="472368"/>
    <lineage>
        <taxon>Eukaryota</taxon>
        <taxon>Viridiplantae</taxon>
        <taxon>Streptophyta</taxon>
        <taxon>Embryophyta</taxon>
        <taxon>Tracheophyta</taxon>
        <taxon>Spermatophyta</taxon>
        <taxon>Magnoliopsida</taxon>
        <taxon>eudicotyledons</taxon>
        <taxon>Gunneridae</taxon>
        <taxon>Pentapetalae</taxon>
        <taxon>asterids</taxon>
        <taxon>lamiids</taxon>
        <taxon>Lamiales</taxon>
        <taxon>Gesneriaceae</taxon>
        <taxon>Didymocarpoideae</taxon>
        <taxon>Trichosporeae</taxon>
        <taxon>Loxocarpinae</taxon>
        <taxon>Dorcoceras</taxon>
    </lineage>
</organism>
<keyword evidence="3" id="KW-1185">Reference proteome</keyword>
<feature type="domain" description="Retrotransposon gag" evidence="1">
    <location>
        <begin position="41"/>
        <end position="145"/>
    </location>
</feature>
<dbReference type="Pfam" id="PF03732">
    <property type="entry name" value="Retrotrans_gag"/>
    <property type="match status" value="1"/>
</dbReference>